<evidence type="ECO:0000313" key="2">
    <source>
        <dbReference type="EMBL" id="MBB4752402.1"/>
    </source>
</evidence>
<dbReference type="Proteomes" id="UP000631312">
    <property type="component" value="Unassembled WGS sequence"/>
</dbReference>
<sequence length="47" mass="5521">MTVKVTPADVTDCDAARDMLPELRKHNPDLSWRQERCLTCFRQFLGR</sequence>
<organism evidence="2 3">
    <name type="scientific">Actinoplanes lobatus</name>
    <dbReference type="NCBI Taxonomy" id="113568"/>
    <lineage>
        <taxon>Bacteria</taxon>
        <taxon>Bacillati</taxon>
        <taxon>Actinomycetota</taxon>
        <taxon>Actinomycetes</taxon>
        <taxon>Micromonosporales</taxon>
        <taxon>Micromonosporaceae</taxon>
        <taxon>Actinoplanes</taxon>
    </lineage>
</organism>
<proteinExistence type="predicted"/>
<evidence type="ECO:0000313" key="3">
    <source>
        <dbReference type="Proteomes" id="UP000590511"/>
    </source>
</evidence>
<evidence type="ECO:0000313" key="1">
    <source>
        <dbReference type="EMBL" id="GIE46110.1"/>
    </source>
</evidence>
<evidence type="ECO:0000313" key="4">
    <source>
        <dbReference type="Proteomes" id="UP000631312"/>
    </source>
</evidence>
<gene>
    <name evidence="1" type="ORF">Alo02nite_90080</name>
    <name evidence="2" type="ORF">BJ964_006563</name>
</gene>
<dbReference type="AlphaFoldDB" id="A0A7W7MJ93"/>
<reference evidence="1 4" key="2">
    <citation type="submission" date="2021-01" db="EMBL/GenBank/DDBJ databases">
        <title>Whole genome shotgun sequence of Actinoplanes lobatus NBRC 12513.</title>
        <authorList>
            <person name="Komaki H."/>
            <person name="Tamura T."/>
        </authorList>
    </citation>
    <scope>NUCLEOTIDE SEQUENCE [LARGE SCALE GENOMIC DNA]</scope>
    <source>
        <strain evidence="1 4">NBRC 12513</strain>
    </source>
</reference>
<keyword evidence="4" id="KW-1185">Reference proteome</keyword>
<protein>
    <submittedName>
        <fullName evidence="2">Uncharacterized protein</fullName>
    </submittedName>
</protein>
<dbReference type="RefSeq" id="WP_188124263.1">
    <property type="nucleotide sequence ID" value="NZ_BOMP01000188.1"/>
</dbReference>
<reference evidence="2 3" key="1">
    <citation type="submission" date="2020-08" db="EMBL/GenBank/DDBJ databases">
        <title>Sequencing the genomes of 1000 actinobacteria strains.</title>
        <authorList>
            <person name="Klenk H.-P."/>
        </authorList>
    </citation>
    <scope>NUCLEOTIDE SEQUENCE [LARGE SCALE GENOMIC DNA]</scope>
    <source>
        <strain evidence="2 3">DSM 43150</strain>
    </source>
</reference>
<name>A0A7W7MJ93_9ACTN</name>
<dbReference type="EMBL" id="JACHNC010000001">
    <property type="protein sequence ID" value="MBB4752402.1"/>
    <property type="molecule type" value="Genomic_DNA"/>
</dbReference>
<dbReference type="EMBL" id="BOMP01000188">
    <property type="protein sequence ID" value="GIE46110.1"/>
    <property type="molecule type" value="Genomic_DNA"/>
</dbReference>
<comment type="caution">
    <text evidence="2">The sequence shown here is derived from an EMBL/GenBank/DDBJ whole genome shotgun (WGS) entry which is preliminary data.</text>
</comment>
<accession>A0A7W7MJ93</accession>
<dbReference type="Proteomes" id="UP000590511">
    <property type="component" value="Unassembled WGS sequence"/>
</dbReference>